<evidence type="ECO:0000256" key="3">
    <source>
        <dbReference type="SAM" id="MobiDB-lite"/>
    </source>
</evidence>
<dbReference type="PANTHER" id="PTHR46647">
    <property type="entry name" value="RAB9 EFFECTOR PROTEIN WITH KELCH MOTIFS"/>
    <property type="match status" value="1"/>
</dbReference>
<dbReference type="AlphaFoldDB" id="A0A7J0H1W9"/>
<dbReference type="InterPro" id="IPR052124">
    <property type="entry name" value="Rab9_kelch_effector"/>
</dbReference>
<reference evidence="4 5" key="1">
    <citation type="submission" date="2019-07" db="EMBL/GenBank/DDBJ databases">
        <title>De Novo Assembly of kiwifruit Actinidia rufa.</title>
        <authorList>
            <person name="Sugita-Konishi S."/>
            <person name="Sato K."/>
            <person name="Mori E."/>
            <person name="Abe Y."/>
            <person name="Kisaki G."/>
            <person name="Hamano K."/>
            <person name="Suezawa K."/>
            <person name="Otani M."/>
            <person name="Fukuda T."/>
            <person name="Manabe T."/>
            <person name="Gomi K."/>
            <person name="Tabuchi M."/>
            <person name="Akimitsu K."/>
            <person name="Kataoka I."/>
        </authorList>
    </citation>
    <scope>NUCLEOTIDE SEQUENCE [LARGE SCALE GENOMIC DNA]</scope>
    <source>
        <strain evidence="5">cv. Fuchu</strain>
    </source>
</reference>
<evidence type="ECO:0000256" key="1">
    <source>
        <dbReference type="ARBA" id="ARBA00022441"/>
    </source>
</evidence>
<dbReference type="Gene3D" id="2.120.10.80">
    <property type="entry name" value="Kelch-type beta propeller"/>
    <property type="match status" value="1"/>
</dbReference>
<evidence type="ECO:0000313" key="5">
    <source>
        <dbReference type="Proteomes" id="UP000585474"/>
    </source>
</evidence>
<sequence length="493" mass="54391">MDLTKCERGDRPDAREGHSAARVGKRLFIFGGCGKSSDNSDEEFYDDLYILNTETFVWRRAETSGSPPAKRDSHTCSSWKNKIIVIGGEDSYDYYLSDVHILDADTLVWSKLNSTGQLLPPRAGHTTVALGKNLFVFGGFADESSLYDDVYMLDVDTSVWTKVMATGDGPSSRFSMAGDSLDPQKGGILVFLGGCSKNLEALDTMYYLHTGLTSENERDERRLEKLSLRKQLKLKCQEQNMISPPAYDKAMVRIETNADLYRPIPMPSIEPTWLLNELCPGILSSSQLTTPASVIGKANVYLREYHLFPGKKTFQAKVTKCYPVGYTIETVIDGKLLRGVLFSNKLSFNHTDDSSKRRKGAIEVYNVKLNDDQKSNSETARPNRQDKVDDKKADGVREENMEGAAAPNKKSPVSSSDAEPHEVPGNLEVSAVADANLEDHETGSVPNASTEVNKGITSSAAADCVTISPDLGENLKKLQFYIYGIILVLEHIA</sequence>
<name>A0A7J0H1W9_9ERIC</name>
<dbReference type="InterPro" id="IPR015915">
    <property type="entry name" value="Kelch-typ_b-propeller"/>
</dbReference>
<feature type="compositionally biased region" description="Basic and acidic residues" evidence="3">
    <location>
        <begin position="369"/>
        <end position="400"/>
    </location>
</feature>
<accession>A0A7J0H1W9</accession>
<dbReference type="OrthoDB" id="10251809at2759"/>
<proteinExistence type="predicted"/>
<keyword evidence="5" id="KW-1185">Reference proteome</keyword>
<evidence type="ECO:0000256" key="2">
    <source>
        <dbReference type="ARBA" id="ARBA00022737"/>
    </source>
</evidence>
<keyword evidence="2" id="KW-0677">Repeat</keyword>
<dbReference type="Pfam" id="PF24681">
    <property type="entry name" value="Kelch_KLHDC2_KLHL20_DRC7"/>
    <property type="match status" value="1"/>
</dbReference>
<dbReference type="SUPFAM" id="SSF117281">
    <property type="entry name" value="Kelch motif"/>
    <property type="match status" value="1"/>
</dbReference>
<gene>
    <name evidence="4" type="ORF">Acr_26g0002610</name>
</gene>
<feature type="region of interest" description="Disordered" evidence="3">
    <location>
        <begin position="366"/>
        <end position="423"/>
    </location>
</feature>
<dbReference type="PANTHER" id="PTHR46647:SF1">
    <property type="entry name" value="RAB9 EFFECTOR PROTEIN WITH KELCH MOTIFS"/>
    <property type="match status" value="1"/>
</dbReference>
<keyword evidence="1" id="KW-0880">Kelch repeat</keyword>
<dbReference type="Proteomes" id="UP000585474">
    <property type="component" value="Unassembled WGS sequence"/>
</dbReference>
<protein>
    <submittedName>
        <fullName evidence="4">Galactose oxidase/kelch repeat superfamily protein</fullName>
    </submittedName>
</protein>
<comment type="caution">
    <text evidence="4">The sequence shown here is derived from an EMBL/GenBank/DDBJ whole genome shotgun (WGS) entry which is preliminary data.</text>
</comment>
<dbReference type="EMBL" id="BJWL01000026">
    <property type="protein sequence ID" value="GFZ16991.1"/>
    <property type="molecule type" value="Genomic_DNA"/>
</dbReference>
<organism evidence="4 5">
    <name type="scientific">Actinidia rufa</name>
    <dbReference type="NCBI Taxonomy" id="165716"/>
    <lineage>
        <taxon>Eukaryota</taxon>
        <taxon>Viridiplantae</taxon>
        <taxon>Streptophyta</taxon>
        <taxon>Embryophyta</taxon>
        <taxon>Tracheophyta</taxon>
        <taxon>Spermatophyta</taxon>
        <taxon>Magnoliopsida</taxon>
        <taxon>eudicotyledons</taxon>
        <taxon>Gunneridae</taxon>
        <taxon>Pentapetalae</taxon>
        <taxon>asterids</taxon>
        <taxon>Ericales</taxon>
        <taxon>Actinidiaceae</taxon>
        <taxon>Actinidia</taxon>
    </lineage>
</organism>
<evidence type="ECO:0000313" key="4">
    <source>
        <dbReference type="EMBL" id="GFZ16991.1"/>
    </source>
</evidence>